<protein>
    <recommendedName>
        <fullName evidence="4">Leucine Rich Repeat family protein</fullName>
    </recommendedName>
</protein>
<dbReference type="EMBL" id="JAPFFF010000003">
    <property type="protein sequence ID" value="KAK8893644.1"/>
    <property type="molecule type" value="Genomic_DNA"/>
</dbReference>
<dbReference type="Gene3D" id="3.80.10.10">
    <property type="entry name" value="Ribonuclease Inhibitor"/>
    <property type="match status" value="1"/>
</dbReference>
<organism evidence="2 3">
    <name type="scientific">Tritrichomonas musculus</name>
    <dbReference type="NCBI Taxonomy" id="1915356"/>
    <lineage>
        <taxon>Eukaryota</taxon>
        <taxon>Metamonada</taxon>
        <taxon>Parabasalia</taxon>
        <taxon>Tritrichomonadida</taxon>
        <taxon>Tritrichomonadidae</taxon>
        <taxon>Tritrichomonas</taxon>
    </lineage>
</organism>
<keyword evidence="3" id="KW-1185">Reference proteome</keyword>
<accession>A0ABR2KRE0</accession>
<name>A0ABR2KRE0_9EUKA</name>
<sequence>MTNSPIKPEVQQKIFELRTHPSETKQWAGEAELVKESKKSNRFLLLTECCLYIIKKTSTKYVISKKESIFDLLLCQVNDREVTVQFHSIQLTGSISPNFNAQNNNINNPNNIKLNTINKRVYVFDLQESTALMENIYRAFRNIMWNINTNIIHDLTDINDPQYLEIKRKSKPHEEYDRPQNILLHRYIAASISKDSPVEKEAASVATNFDSHPKKIITLSNFNLVTPSPFFFVLTMEADIRSVVLDNFSPTNLGSILSWVFSAASKFLTVTLKNYENAVFKNLQIRRSSYNKCNTLFFTHCSSDFIQYFLAGFRNVSYSISTLVLQDMKLSDTVTPLLLKALQTFIFTSKLESLSLVDLQSELPLFEFLVQLFKNRENSPITQLIVENCGIDVCNLLSQISSLCLSTISTNSSENLSSNELRLQTLSLRRNYGRYIFGRDDYIPLSILHLNVGDCEWSPESLTAFLHTLCRWKRPLPLALDIDHARVNSWSTVFSHLPLEGLRSVITELNMSNNVMDSSCFEQFLLFLATQSLLLTNSPSKLMYLNLSSCFVDKVSDCIAQLLRFFLMREIWGLSLCDIITPASADVMDNLLNQLSDIQGLVSLDIRGNFVQDSASQCLLRFVRDSQSIAELAFDRCGITDNDQLLYLYESLLLSPHIIAFQKPIDDIKPISHRNETKRISNLLKMKNRRSTIKERLSLYLTLFGDFTTRVVSPIIDIVEVSASEVEQEKQPAHPPTPKIPTAGPATPTVTFAVGKKVPRPLFSIDSTQAIGFNPERTCNKLMLYENIFKSPVQNLFKKFADKSNETREDPLASIVAENIITCGTYGMVPPTTPPMKPPQNKFELPSIFATMQPLNDNEQTFNINESSMEFINIQSKLSALLMEQKVSFIKDQSFDQPDSIFSSAVTRINPKAVMTIPTAEINFQKEKK</sequence>
<dbReference type="SUPFAM" id="SSF52047">
    <property type="entry name" value="RNI-like"/>
    <property type="match status" value="1"/>
</dbReference>
<dbReference type="InterPro" id="IPR032675">
    <property type="entry name" value="LRR_dom_sf"/>
</dbReference>
<reference evidence="2 3" key="1">
    <citation type="submission" date="2024-04" db="EMBL/GenBank/DDBJ databases">
        <title>Tritrichomonas musculus Genome.</title>
        <authorList>
            <person name="Alves-Ferreira E."/>
            <person name="Grigg M."/>
            <person name="Lorenzi H."/>
            <person name="Galac M."/>
        </authorList>
    </citation>
    <scope>NUCLEOTIDE SEQUENCE [LARGE SCALE GENOMIC DNA]</scope>
    <source>
        <strain evidence="2 3">EAF2021</strain>
    </source>
</reference>
<feature type="region of interest" description="Disordered" evidence="1">
    <location>
        <begin position="726"/>
        <end position="745"/>
    </location>
</feature>
<gene>
    <name evidence="2" type="ORF">M9Y10_022070</name>
</gene>
<dbReference type="Proteomes" id="UP001470230">
    <property type="component" value="Unassembled WGS sequence"/>
</dbReference>
<evidence type="ECO:0008006" key="4">
    <source>
        <dbReference type="Google" id="ProtNLM"/>
    </source>
</evidence>
<evidence type="ECO:0000313" key="2">
    <source>
        <dbReference type="EMBL" id="KAK8893644.1"/>
    </source>
</evidence>
<comment type="caution">
    <text evidence="2">The sequence shown here is derived from an EMBL/GenBank/DDBJ whole genome shotgun (WGS) entry which is preliminary data.</text>
</comment>
<evidence type="ECO:0000313" key="3">
    <source>
        <dbReference type="Proteomes" id="UP001470230"/>
    </source>
</evidence>
<proteinExistence type="predicted"/>
<evidence type="ECO:0000256" key="1">
    <source>
        <dbReference type="SAM" id="MobiDB-lite"/>
    </source>
</evidence>